<keyword evidence="1" id="KW-1185">Reference proteome</keyword>
<dbReference type="Proteomes" id="UP000790787">
    <property type="component" value="Chromosome 16"/>
</dbReference>
<evidence type="ECO:0000313" key="1">
    <source>
        <dbReference type="Proteomes" id="UP000790787"/>
    </source>
</evidence>
<name>A0AC58STJ9_TOBAC</name>
<reference evidence="2" key="2">
    <citation type="submission" date="2025-08" db="UniProtKB">
        <authorList>
            <consortium name="RefSeq"/>
        </authorList>
    </citation>
    <scope>IDENTIFICATION</scope>
    <source>
        <tissue evidence="2">Leaf</tissue>
    </source>
</reference>
<gene>
    <name evidence="2" type="primary">LOC142170301</name>
</gene>
<reference evidence="1" key="1">
    <citation type="journal article" date="2014" name="Nat. Commun.">
        <title>The tobacco genome sequence and its comparison with those of tomato and potato.</title>
        <authorList>
            <person name="Sierro N."/>
            <person name="Battey J.N."/>
            <person name="Ouadi S."/>
            <person name="Bakaher N."/>
            <person name="Bovet L."/>
            <person name="Willig A."/>
            <person name="Goepfert S."/>
            <person name="Peitsch M.C."/>
            <person name="Ivanov N.V."/>
        </authorList>
    </citation>
    <scope>NUCLEOTIDE SEQUENCE [LARGE SCALE GENOMIC DNA]</scope>
</reference>
<organism evidence="1 2">
    <name type="scientific">Nicotiana tabacum</name>
    <name type="common">Common tobacco</name>
    <dbReference type="NCBI Taxonomy" id="4097"/>
    <lineage>
        <taxon>Eukaryota</taxon>
        <taxon>Viridiplantae</taxon>
        <taxon>Streptophyta</taxon>
        <taxon>Embryophyta</taxon>
        <taxon>Tracheophyta</taxon>
        <taxon>Spermatophyta</taxon>
        <taxon>Magnoliopsida</taxon>
        <taxon>eudicotyledons</taxon>
        <taxon>Gunneridae</taxon>
        <taxon>Pentapetalae</taxon>
        <taxon>asterids</taxon>
        <taxon>lamiids</taxon>
        <taxon>Solanales</taxon>
        <taxon>Solanaceae</taxon>
        <taxon>Nicotianoideae</taxon>
        <taxon>Nicotianeae</taxon>
        <taxon>Nicotiana</taxon>
    </lineage>
</organism>
<protein>
    <submittedName>
        <fullName evidence="2">Uncharacterized protein LOC142170301</fullName>
    </submittedName>
</protein>
<accession>A0AC58STJ9</accession>
<dbReference type="RefSeq" id="XP_075088282.1">
    <property type="nucleotide sequence ID" value="XM_075232181.1"/>
</dbReference>
<evidence type="ECO:0000313" key="2">
    <source>
        <dbReference type="RefSeq" id="XP_075088282.1"/>
    </source>
</evidence>
<proteinExistence type="predicted"/>
<sequence length="380" mass="41960">MVTTAETGTGSGTSTVVDPNNPYFLHASDSPGMTLVTSSFDGQGYGGWRRLILIALSIKNKLGFIDGSCPSQLQMQQTSSCGIALITWCPLRCWIFYPRRLLEVSSTPSYLSKLKMIWDELDTLYTKVICSCSYTCGGKVKMVKSLQDERLVQCLMVFNDIYSAVRSTILMMKPDHSVDKCYRIIIFPSDFKFTKTGKVQGGVRSNAVITVAPTTISEPGSSPLDVQANVVQCAGTIFHNPVAYLTYANSNSWIIDLNASEHVVKVTHGGTVTLYPDLVIHNDLSVKTPLVLGKARNMIYLQKSSPKRKFNSKVKAIRSDNALELGGGSTISDFFASQGIIHQTSCTATPQQNDIVERKHRHLLETYKVLLHQSQLPIIY</sequence>